<evidence type="ECO:0000256" key="5">
    <source>
        <dbReference type="ARBA" id="ARBA00017871"/>
    </source>
</evidence>
<dbReference type="InterPro" id="IPR036188">
    <property type="entry name" value="FAD/NAD-bd_sf"/>
</dbReference>
<feature type="binding site" evidence="9">
    <location>
        <position position="210"/>
    </location>
    <ligand>
        <name>FAD</name>
        <dbReference type="ChEBI" id="CHEBI:57692"/>
    </ligand>
</feature>
<evidence type="ECO:0000256" key="1">
    <source>
        <dbReference type="ARBA" id="ARBA00001974"/>
    </source>
</evidence>
<protein>
    <recommendedName>
        <fullName evidence="5">Tryptophan 2-monooxygenase</fullName>
        <ecNumber evidence="4">1.13.12.3</ecNumber>
    </recommendedName>
</protein>
<name>A0A0B6WYD0_9BACT</name>
<dbReference type="Gene3D" id="3.50.50.60">
    <property type="entry name" value="FAD/NAD(P)-binding domain"/>
    <property type="match status" value="1"/>
</dbReference>
<keyword evidence="7" id="KW-0073">Auxin biosynthesis</keyword>
<reference evidence="11 12" key="2">
    <citation type="submission" date="2015-01" db="EMBL/GenBank/DDBJ databases">
        <title>Complete genome sequence of Pyrinomonas methylaliphatogenes type strain K22T.</title>
        <authorList>
            <person name="Lee K.C.Y."/>
            <person name="Power J.F."/>
            <person name="Dunfield P.F."/>
            <person name="Morgan X.C."/>
            <person name="Huttenhower C."/>
            <person name="Stott M.B."/>
        </authorList>
    </citation>
    <scope>NUCLEOTIDE SEQUENCE [LARGE SCALE GENOMIC DNA]</scope>
    <source>
        <strain evidence="11 12">K22</strain>
    </source>
</reference>
<evidence type="ECO:0000256" key="9">
    <source>
        <dbReference type="PIRSR" id="PIRSR601613-1"/>
    </source>
</evidence>
<evidence type="ECO:0000256" key="6">
    <source>
        <dbReference type="ARBA" id="ARBA00023002"/>
    </source>
</evidence>
<dbReference type="Proteomes" id="UP000031518">
    <property type="component" value="Unassembled WGS sequence"/>
</dbReference>
<evidence type="ECO:0000256" key="8">
    <source>
        <dbReference type="ARBA" id="ARBA00047321"/>
    </source>
</evidence>
<feature type="domain" description="Amine oxidase" evidence="10">
    <location>
        <begin position="14"/>
        <end position="447"/>
    </location>
</feature>
<dbReference type="EC" id="1.13.12.3" evidence="4"/>
<dbReference type="Pfam" id="PF01593">
    <property type="entry name" value="Amino_oxidase"/>
    <property type="match status" value="1"/>
</dbReference>
<dbReference type="InterPro" id="IPR050281">
    <property type="entry name" value="Flavin_monoamine_oxidase"/>
</dbReference>
<sequence>MSDHTDVLIIGAGVAGLAAAWRLSTTDLKICLLEARDRIGGRIYTLHPPTLSTAIELGAEFIHGRPPELFEIIGHMGLAVAETGGERWCARNGNLAPCREIERVELDLDQILSRAPGPDAPDISFQQLLDSYFADERFAGARAAAIRYIEGYHAARADRLSVQALVHGERASDLIDGHRSFRLPAGYDAIANYFRTAFNGSVDLRLNTIVKTIEWQAGQVRVTAQNALDATPQVFRARAAIITLPLGVLKAQPESPGAVRFIPEIPEKRAAMSKIEVGQVIRVNLHFRHRWWTSLRSTDDGRWAARIDRMSFLFAREEKLPTWWTQYPAQTPVMIGWHGGRGAEILLAEDCPITDLAIDSLAHAFNVERCLIEDQIEAIYRHDWHADPFARGSYSYIGVGGLSALTELARPVANTLFFAGEATNTEGHEATVHGAVQTGLRAARDLLERLSN</sequence>
<dbReference type="SUPFAM" id="SSF51905">
    <property type="entry name" value="FAD/NAD(P)-binding domain"/>
    <property type="match status" value="1"/>
</dbReference>
<dbReference type="AlphaFoldDB" id="A0A0B6WYD0"/>
<evidence type="ECO:0000256" key="2">
    <source>
        <dbReference type="ARBA" id="ARBA00004814"/>
    </source>
</evidence>
<evidence type="ECO:0000313" key="11">
    <source>
        <dbReference type="EMBL" id="CDM65314.1"/>
    </source>
</evidence>
<dbReference type="InterPro" id="IPR002937">
    <property type="entry name" value="Amino_oxidase"/>
</dbReference>
<keyword evidence="6" id="KW-0560">Oxidoreductase</keyword>
<dbReference type="PANTHER" id="PTHR10742">
    <property type="entry name" value="FLAVIN MONOAMINE OXIDASE"/>
    <property type="match status" value="1"/>
</dbReference>
<evidence type="ECO:0000313" key="12">
    <source>
        <dbReference type="Proteomes" id="UP000031518"/>
    </source>
</evidence>
<reference evidence="11 12" key="1">
    <citation type="submission" date="2013-12" db="EMBL/GenBank/DDBJ databases">
        <authorList>
            <person name="Stott M."/>
        </authorList>
    </citation>
    <scope>NUCLEOTIDE SEQUENCE [LARGE SCALE GENOMIC DNA]</scope>
    <source>
        <strain evidence="11 12">K22</strain>
    </source>
</reference>
<keyword evidence="12" id="KW-1185">Reference proteome</keyword>
<dbReference type="GO" id="GO:0050361">
    <property type="term" value="F:tryptophan 2-monooxygenase activity"/>
    <property type="evidence" value="ECO:0007669"/>
    <property type="project" value="UniProtKB-EC"/>
</dbReference>
<evidence type="ECO:0000256" key="4">
    <source>
        <dbReference type="ARBA" id="ARBA00012535"/>
    </source>
</evidence>
<evidence type="ECO:0000259" key="10">
    <source>
        <dbReference type="Pfam" id="PF01593"/>
    </source>
</evidence>
<dbReference type="SUPFAM" id="SSF54373">
    <property type="entry name" value="FAD-linked reductases, C-terminal domain"/>
    <property type="match status" value="1"/>
</dbReference>
<organism evidence="11 12">
    <name type="scientific">Pyrinomonas methylaliphatogenes</name>
    <dbReference type="NCBI Taxonomy" id="454194"/>
    <lineage>
        <taxon>Bacteria</taxon>
        <taxon>Pseudomonadati</taxon>
        <taxon>Acidobacteriota</taxon>
        <taxon>Blastocatellia</taxon>
        <taxon>Blastocatellales</taxon>
        <taxon>Pyrinomonadaceae</taxon>
        <taxon>Pyrinomonas</taxon>
    </lineage>
</organism>
<dbReference type="RefSeq" id="WP_162199808.1">
    <property type="nucleotide sequence ID" value="NZ_CBXV010000004.1"/>
</dbReference>
<dbReference type="GO" id="GO:0009851">
    <property type="term" value="P:auxin biosynthetic process"/>
    <property type="evidence" value="ECO:0007669"/>
    <property type="project" value="UniProtKB-KW"/>
</dbReference>
<dbReference type="PANTHER" id="PTHR10742:SF410">
    <property type="entry name" value="LYSINE-SPECIFIC HISTONE DEMETHYLASE 2"/>
    <property type="match status" value="1"/>
</dbReference>
<comment type="pathway">
    <text evidence="2">Plant hormone metabolism; auxin biosynthesis.</text>
</comment>
<gene>
    <name evidence="11" type="ORF">PYK22_01312</name>
</gene>
<comment type="cofactor">
    <cofactor evidence="1">
        <name>FAD</name>
        <dbReference type="ChEBI" id="CHEBI:57692"/>
    </cofactor>
</comment>
<evidence type="ECO:0000256" key="7">
    <source>
        <dbReference type="ARBA" id="ARBA00023070"/>
    </source>
</evidence>
<evidence type="ECO:0000256" key="3">
    <source>
        <dbReference type="ARBA" id="ARBA00005833"/>
    </source>
</evidence>
<feature type="binding site" evidence="9">
    <location>
        <begin position="34"/>
        <end position="35"/>
    </location>
    <ligand>
        <name>FAD</name>
        <dbReference type="ChEBI" id="CHEBI:57692"/>
    </ligand>
</feature>
<dbReference type="PRINTS" id="PR00757">
    <property type="entry name" value="AMINEOXDASEF"/>
</dbReference>
<comment type="similarity">
    <text evidence="3">Belongs to the tryptophan 2-monooxygenase family.</text>
</comment>
<accession>A0A0B6WYD0</accession>
<proteinExistence type="inferred from homology"/>
<comment type="catalytic activity">
    <reaction evidence="8">
        <text>L-tryptophan + O2 = indole-3-acetamide + CO2 + H2O</text>
        <dbReference type="Rhea" id="RHEA:16165"/>
        <dbReference type="ChEBI" id="CHEBI:15377"/>
        <dbReference type="ChEBI" id="CHEBI:15379"/>
        <dbReference type="ChEBI" id="CHEBI:16031"/>
        <dbReference type="ChEBI" id="CHEBI:16526"/>
        <dbReference type="ChEBI" id="CHEBI:57912"/>
        <dbReference type="EC" id="1.13.12.3"/>
    </reaction>
</comment>
<dbReference type="InterPro" id="IPR001613">
    <property type="entry name" value="Flavin_amine_oxidase"/>
</dbReference>
<dbReference type="EMBL" id="CBXV010000004">
    <property type="protein sequence ID" value="CDM65314.1"/>
    <property type="molecule type" value="Genomic_DNA"/>
</dbReference>
<dbReference type="STRING" id="454194.PYK22_01312"/>